<keyword evidence="7" id="KW-1185">Reference proteome</keyword>
<keyword evidence="3" id="KW-0804">Transcription</keyword>
<keyword evidence="2" id="KW-0238">DNA-binding</keyword>
<dbReference type="Gene3D" id="1.10.10.60">
    <property type="entry name" value="Homeodomain-like"/>
    <property type="match status" value="2"/>
</dbReference>
<dbReference type="PANTHER" id="PTHR43280:SF29">
    <property type="entry name" value="ARAC-FAMILY TRANSCRIPTIONAL REGULATOR"/>
    <property type="match status" value="1"/>
</dbReference>
<name>A0A974ZZT6_9BACT</name>
<dbReference type="KEGG" id="fuv:JR347_12795"/>
<keyword evidence="4" id="KW-0472">Membrane</keyword>
<evidence type="ECO:0000256" key="3">
    <source>
        <dbReference type="ARBA" id="ARBA00023163"/>
    </source>
</evidence>
<dbReference type="Pfam" id="PF12833">
    <property type="entry name" value="HTH_18"/>
    <property type="match status" value="1"/>
</dbReference>
<feature type="transmembrane region" description="Helical" evidence="4">
    <location>
        <begin position="101"/>
        <end position="117"/>
    </location>
</feature>
<feature type="domain" description="HTH araC/xylS-type" evidence="5">
    <location>
        <begin position="235"/>
        <end position="343"/>
    </location>
</feature>
<dbReference type="PANTHER" id="PTHR43280">
    <property type="entry name" value="ARAC-FAMILY TRANSCRIPTIONAL REGULATOR"/>
    <property type="match status" value="1"/>
</dbReference>
<protein>
    <submittedName>
        <fullName evidence="6">Helix-turn-helix transcriptional regulator</fullName>
    </submittedName>
</protein>
<feature type="transmembrane region" description="Helical" evidence="4">
    <location>
        <begin position="6"/>
        <end position="27"/>
    </location>
</feature>
<gene>
    <name evidence="6" type="ORF">JR347_12795</name>
</gene>
<evidence type="ECO:0000313" key="7">
    <source>
        <dbReference type="Proteomes" id="UP000662783"/>
    </source>
</evidence>
<dbReference type="RefSeq" id="WP_205720991.1">
    <property type="nucleotide sequence ID" value="NZ_CP070608.1"/>
</dbReference>
<keyword evidence="4" id="KW-0812">Transmembrane</keyword>
<dbReference type="EMBL" id="CP070608">
    <property type="protein sequence ID" value="QSE96475.1"/>
    <property type="molecule type" value="Genomic_DNA"/>
</dbReference>
<dbReference type="GO" id="GO:0043565">
    <property type="term" value="F:sequence-specific DNA binding"/>
    <property type="evidence" value="ECO:0007669"/>
    <property type="project" value="InterPro"/>
</dbReference>
<feature type="transmembrane region" description="Helical" evidence="4">
    <location>
        <begin position="68"/>
        <end position="89"/>
    </location>
</feature>
<feature type="transmembrane region" description="Helical" evidence="4">
    <location>
        <begin position="166"/>
        <end position="186"/>
    </location>
</feature>
<organism evidence="6 7">
    <name type="scientific">Fulvivirga lutea</name>
    <dbReference type="NCBI Taxonomy" id="2810512"/>
    <lineage>
        <taxon>Bacteria</taxon>
        <taxon>Pseudomonadati</taxon>
        <taxon>Bacteroidota</taxon>
        <taxon>Cytophagia</taxon>
        <taxon>Cytophagales</taxon>
        <taxon>Fulvivirgaceae</taxon>
        <taxon>Fulvivirga</taxon>
    </lineage>
</organism>
<evidence type="ECO:0000259" key="5">
    <source>
        <dbReference type="PROSITE" id="PS01124"/>
    </source>
</evidence>
<sequence>MPFSDIVLVIISGLGVIHGLFLAVFLFTYTKGNSLTNKLLAYLLLILSFRIGKSVFLEFAEDLHTKIIFIGLATMFMIGPLFLMMVKTLTDQSFTVKSKHYLHFIPALIGLIFGFWMEEVYLSIYPIWLFAIAFLTYYLHLLIYLLIGFLTAKKNSDNLNQSGFKLIKLLFFGLIIIWFAYVLNLFDDDIPYIIGPILYSMAAYTISFIVIKEGLIEKVNSIKYKTTSATDEQINELYHKVEKLIEEESLFENADLTLQSLSSSMRVSPQLLSMAINKKANQNFNSFINQFRIEKAKSLFENEAFNNRTISSIAFDVGFNSISSFNTAFKKLTKETPNSYRNKFIK</sequence>
<dbReference type="InterPro" id="IPR020449">
    <property type="entry name" value="Tscrpt_reg_AraC-type_HTH"/>
</dbReference>
<feature type="transmembrane region" description="Helical" evidence="4">
    <location>
        <begin position="192"/>
        <end position="211"/>
    </location>
</feature>
<evidence type="ECO:0000313" key="6">
    <source>
        <dbReference type="EMBL" id="QSE96475.1"/>
    </source>
</evidence>
<dbReference type="SUPFAM" id="SSF46689">
    <property type="entry name" value="Homeodomain-like"/>
    <property type="match status" value="1"/>
</dbReference>
<accession>A0A974ZZT6</accession>
<dbReference type="AlphaFoldDB" id="A0A974ZZT6"/>
<evidence type="ECO:0000256" key="2">
    <source>
        <dbReference type="ARBA" id="ARBA00023125"/>
    </source>
</evidence>
<dbReference type="Proteomes" id="UP000662783">
    <property type="component" value="Chromosome"/>
</dbReference>
<proteinExistence type="predicted"/>
<feature type="transmembrane region" description="Helical" evidence="4">
    <location>
        <begin position="123"/>
        <end position="146"/>
    </location>
</feature>
<dbReference type="PROSITE" id="PS01124">
    <property type="entry name" value="HTH_ARAC_FAMILY_2"/>
    <property type="match status" value="1"/>
</dbReference>
<dbReference type="GO" id="GO:0003700">
    <property type="term" value="F:DNA-binding transcription factor activity"/>
    <property type="evidence" value="ECO:0007669"/>
    <property type="project" value="InterPro"/>
</dbReference>
<evidence type="ECO:0000256" key="4">
    <source>
        <dbReference type="SAM" id="Phobius"/>
    </source>
</evidence>
<dbReference type="InterPro" id="IPR018060">
    <property type="entry name" value="HTH_AraC"/>
</dbReference>
<reference evidence="6" key="1">
    <citation type="submission" date="2021-02" db="EMBL/GenBank/DDBJ databases">
        <title>Fulvivirga sp. S481 isolated from sea water.</title>
        <authorList>
            <person name="Bae S.S."/>
            <person name="Baek K."/>
        </authorList>
    </citation>
    <scope>NUCLEOTIDE SEQUENCE</scope>
    <source>
        <strain evidence="6">S481</strain>
    </source>
</reference>
<keyword evidence="1" id="KW-0805">Transcription regulation</keyword>
<feature type="transmembrane region" description="Helical" evidence="4">
    <location>
        <begin position="39"/>
        <end position="56"/>
    </location>
</feature>
<keyword evidence="4" id="KW-1133">Transmembrane helix</keyword>
<dbReference type="InterPro" id="IPR009057">
    <property type="entry name" value="Homeodomain-like_sf"/>
</dbReference>
<evidence type="ECO:0000256" key="1">
    <source>
        <dbReference type="ARBA" id="ARBA00023015"/>
    </source>
</evidence>
<dbReference type="PRINTS" id="PR00032">
    <property type="entry name" value="HTHARAC"/>
</dbReference>
<dbReference type="SMART" id="SM00342">
    <property type="entry name" value="HTH_ARAC"/>
    <property type="match status" value="1"/>
</dbReference>